<evidence type="ECO:0000256" key="7">
    <source>
        <dbReference type="ARBA" id="ARBA00022833"/>
    </source>
</evidence>
<dbReference type="Pfam" id="PF00621">
    <property type="entry name" value="RhoGEF"/>
    <property type="match status" value="1"/>
</dbReference>
<evidence type="ECO:0000256" key="10">
    <source>
        <dbReference type="SAM" id="MobiDB-lite"/>
    </source>
</evidence>
<dbReference type="InterPro" id="IPR035899">
    <property type="entry name" value="DBL_dom_sf"/>
</dbReference>
<dbReference type="InterPro" id="IPR001849">
    <property type="entry name" value="PH_domain"/>
</dbReference>
<evidence type="ECO:0000256" key="8">
    <source>
        <dbReference type="ARBA" id="ARBA00023054"/>
    </source>
</evidence>
<dbReference type="SUPFAM" id="SSF50729">
    <property type="entry name" value="PH domain-like"/>
    <property type="match status" value="1"/>
</dbReference>
<dbReference type="PANTHER" id="PTHR13944:SF21">
    <property type="entry name" value="CYSTS, ISOFORM C"/>
    <property type="match status" value="1"/>
</dbReference>
<evidence type="ECO:0000256" key="5">
    <source>
        <dbReference type="ARBA" id="ARBA00022723"/>
    </source>
</evidence>
<evidence type="ECO:0000256" key="3">
    <source>
        <dbReference type="ARBA" id="ARBA00022553"/>
    </source>
</evidence>
<dbReference type="GO" id="GO:0005737">
    <property type="term" value="C:cytoplasm"/>
    <property type="evidence" value="ECO:0007669"/>
    <property type="project" value="UniProtKB-SubCell"/>
</dbReference>
<dbReference type="SMART" id="SM00233">
    <property type="entry name" value="PH"/>
    <property type="match status" value="1"/>
</dbReference>
<dbReference type="Pfam" id="PF17838">
    <property type="entry name" value="PH_16"/>
    <property type="match status" value="1"/>
</dbReference>
<dbReference type="PROSITE" id="PS50010">
    <property type="entry name" value="DH_2"/>
    <property type="match status" value="1"/>
</dbReference>
<feature type="domain" description="DH" evidence="12">
    <location>
        <begin position="570"/>
        <end position="719"/>
    </location>
</feature>
<proteinExistence type="predicted"/>
<comment type="subcellular location">
    <subcellularLocation>
        <location evidence="1">Cytoplasm</location>
    </subcellularLocation>
</comment>
<evidence type="ECO:0008006" key="16">
    <source>
        <dbReference type="Google" id="ProtNLM"/>
    </source>
</evidence>
<dbReference type="Gene3D" id="1.20.900.10">
    <property type="entry name" value="Dbl homology (DH) domain"/>
    <property type="match status" value="1"/>
</dbReference>
<dbReference type="GO" id="GO:0035023">
    <property type="term" value="P:regulation of Rho protein signal transduction"/>
    <property type="evidence" value="ECO:0007669"/>
    <property type="project" value="TreeGrafter"/>
</dbReference>
<name>A0AAW1UA02_9CUCU</name>
<dbReference type="CDD" id="cd20815">
    <property type="entry name" value="C1_p190RhoGEF-like"/>
    <property type="match status" value="1"/>
</dbReference>
<keyword evidence="5" id="KW-0479">Metal-binding</keyword>
<dbReference type="PROSITE" id="PS50081">
    <property type="entry name" value="ZF_DAG_PE_2"/>
    <property type="match status" value="1"/>
</dbReference>
<dbReference type="EMBL" id="JARQZJ010000065">
    <property type="protein sequence ID" value="KAK9880466.1"/>
    <property type="molecule type" value="Genomic_DNA"/>
</dbReference>
<dbReference type="GO" id="GO:0008270">
    <property type="term" value="F:zinc ion binding"/>
    <property type="evidence" value="ECO:0007669"/>
    <property type="project" value="UniProtKB-KW"/>
</dbReference>
<feature type="compositionally biased region" description="Basic and acidic residues" evidence="10">
    <location>
        <begin position="486"/>
        <end position="499"/>
    </location>
</feature>
<feature type="region of interest" description="Disordered" evidence="10">
    <location>
        <begin position="460"/>
        <end position="503"/>
    </location>
</feature>
<keyword evidence="7" id="KW-0862">Zinc</keyword>
<dbReference type="Gene3D" id="2.30.29.30">
    <property type="entry name" value="Pleckstrin-homology domain (PH domain)/Phosphotyrosine-binding domain (PTB)"/>
    <property type="match status" value="1"/>
</dbReference>
<dbReference type="GO" id="GO:0005085">
    <property type="term" value="F:guanyl-nucleotide exchange factor activity"/>
    <property type="evidence" value="ECO:0007669"/>
    <property type="project" value="UniProtKB-KW"/>
</dbReference>
<sequence length="1438" mass="159853">MVSTDRKLAATWRTVRVVDVAYAKSDQGRTRVRYGLKCFVKDDGGGGCELDSDEDVVTEYQVATDGMQGTHHGPLPTISVTPHSPANKSCYPVLEYTLRQVRELSETVHNMRHQKSLDGTGVAALRQVPASALNPFVAQVARLSASCPALNEVITELDTLGGSLGSSPMHAPPSRKNSGAQDWLCQPETMRQRRRSWTALEDLREGGEKVRQIRQRSISLSSMESEADESSLWDTVDGSTVRLLGPDRPIAVRHRVNRSTGGGASTHSLNEADLQNDFKKVKAKREAEQLRLLPQRLPLQKSISTPSIIAAGDLAVEPALEGAKPTLPMARTCCTESETEEEAVPLVRSLYNAHINYPHHVVYDRLTEKGRKRGSLFFRKKKNKSKKLHQWVSACYGSSHVCDSCNKPLSNKPALYCECCGTTVHQNTCKDNIVQCLKPKGMKSTGKLGGFSVPLANSKNSMSKRGSATLPGSIHNSHSTSQILMGDDKDSDHHGHHDSANFPDDVPLVPLEFLSDSPLTAADLCSDYSLGLNENESESWSPNVASLHDVVSHAKDFCRWAAKTFSAWSQFRKDVSTFVGSDRVTLRISVEVKTKTERGPVVSSIADILLDEFSNVHAAKLKSAYGEFCSRHRYALEIYKYYLQNDARFGQFVRHCQQNPLLKKKGIPECILFVTQRLTKYPLLIEPLIKTSKENKLEQETLQKALVLVKEILVEVDAQVAEKEKEDRKLEIYNRIDAKSYTIHRDHKFKKSDILQGNRSLRFEGVAMLMQGRGKMQLVLVIVLSDVLFFLQENSHKYTFFTPDNKAGVVSLQKLLVREKAGQDSRGIYLISSNPADPEMFELKIHKPKDKQTWIQAIRKAVQTCPEDEDEELALSSDEKMVLLYKQNQIKHIVGLLRQKDVEQALLLEEKMSLQLRLMAVSGLDPPSPPSYRRLVSENANAEKMWKEVLMAVQEVTHLASSLYTTGTNLSRSVSSAGEHQSDAYVSPALPKRAETFGGFDNSGQGPFRFFHRKSHSPEDNSTRVAQEAVDGEFDNLKPNDSKLFESLPFRKCAITVPSPVGANGNPNNNETESVTQHEANLQSLGREQQYAAIQLSHYVYTLLCIISQLMTTNECLQAEAAALRSTDGSKQYKHNQQLEELRNLQDKLSKEKAEWTAQREQETRELEDKMKELQRVQEQIKIEQNDIKQQRDQLYRKMEILTSQGLLISPNIALPVTGGGVAGCSLDDSSKETSEENSPQSDSSTSNSLSNSAILHGMSTVERRKDPKWNKGSQSKSQLPINLISTTNQYKVSQSTVKQQLPLKLASRLSMGGGASSAGGGSSGGVQQVLPLRLSQDEKERRSSTSGYHRLGSDSFSPTSGETTPTMPHVHSRTGSSPALMQHQQYGSPSTTGPNSPQSPPGAQKAVRTNTYPKFPDKFRVKSAQQQHSTEEEVIYF</sequence>
<accession>A0AAW1UA02</accession>
<dbReference type="SUPFAM" id="SSF57889">
    <property type="entry name" value="Cysteine-rich domain"/>
    <property type="match status" value="1"/>
</dbReference>
<keyword evidence="4" id="KW-0344">Guanine-nucleotide releasing factor</keyword>
<protein>
    <recommendedName>
        <fullName evidence="16">Rho guanine nucleotide exchange factor 18</fullName>
    </recommendedName>
</protein>
<dbReference type="InterPro" id="IPR051632">
    <property type="entry name" value="Rho_GEF"/>
</dbReference>
<dbReference type="CDD" id="cd15789">
    <property type="entry name" value="PH_ARHGEF2_18_like"/>
    <property type="match status" value="1"/>
</dbReference>
<organism evidence="14 15">
    <name type="scientific">Henosepilachna vigintioctopunctata</name>
    <dbReference type="NCBI Taxonomy" id="420089"/>
    <lineage>
        <taxon>Eukaryota</taxon>
        <taxon>Metazoa</taxon>
        <taxon>Ecdysozoa</taxon>
        <taxon>Arthropoda</taxon>
        <taxon>Hexapoda</taxon>
        <taxon>Insecta</taxon>
        <taxon>Pterygota</taxon>
        <taxon>Neoptera</taxon>
        <taxon>Endopterygota</taxon>
        <taxon>Coleoptera</taxon>
        <taxon>Polyphaga</taxon>
        <taxon>Cucujiformia</taxon>
        <taxon>Coccinelloidea</taxon>
        <taxon>Coccinellidae</taxon>
        <taxon>Epilachninae</taxon>
        <taxon>Epilachnini</taxon>
        <taxon>Henosepilachna</taxon>
    </lineage>
</organism>
<dbReference type="PROSITE" id="PS50003">
    <property type="entry name" value="PH_DOMAIN"/>
    <property type="match status" value="1"/>
</dbReference>
<evidence type="ECO:0000313" key="15">
    <source>
        <dbReference type="Proteomes" id="UP001431783"/>
    </source>
</evidence>
<dbReference type="PANTHER" id="PTHR13944">
    <property type="entry name" value="AGAP007712-PA"/>
    <property type="match status" value="1"/>
</dbReference>
<feature type="region of interest" description="Disordered" evidence="10">
    <location>
        <begin position="1259"/>
        <end position="1278"/>
    </location>
</feature>
<dbReference type="SMART" id="SM00325">
    <property type="entry name" value="RhoGEF"/>
    <property type="match status" value="1"/>
</dbReference>
<dbReference type="SUPFAM" id="SSF48065">
    <property type="entry name" value="DBL homology domain (DH-domain)"/>
    <property type="match status" value="1"/>
</dbReference>
<evidence type="ECO:0000256" key="2">
    <source>
        <dbReference type="ARBA" id="ARBA00022490"/>
    </source>
</evidence>
<gene>
    <name evidence="14" type="ORF">WA026_011711</name>
</gene>
<feature type="region of interest" description="Disordered" evidence="10">
    <location>
        <begin position="1335"/>
        <end position="1415"/>
    </location>
</feature>
<evidence type="ECO:0000259" key="11">
    <source>
        <dbReference type="PROSITE" id="PS50003"/>
    </source>
</evidence>
<dbReference type="InterPro" id="IPR046349">
    <property type="entry name" value="C1-like_sf"/>
</dbReference>
<dbReference type="InterPro" id="IPR041020">
    <property type="entry name" value="PH_16"/>
</dbReference>
<keyword evidence="6" id="KW-0863">Zinc-finger</keyword>
<keyword evidence="2" id="KW-0963">Cytoplasm</keyword>
<dbReference type="InterPro" id="IPR000219">
    <property type="entry name" value="DH_dom"/>
</dbReference>
<feature type="compositionally biased region" description="Low complexity" evidence="10">
    <location>
        <begin position="1237"/>
        <end position="1252"/>
    </location>
</feature>
<dbReference type="Proteomes" id="UP001431783">
    <property type="component" value="Unassembled WGS sequence"/>
</dbReference>
<feature type="compositionally biased region" description="Polar residues" evidence="10">
    <location>
        <begin position="1355"/>
        <end position="1367"/>
    </location>
</feature>
<feature type="domain" description="PH" evidence="11">
    <location>
        <begin position="760"/>
        <end position="863"/>
    </location>
</feature>
<keyword evidence="15" id="KW-1185">Reference proteome</keyword>
<evidence type="ECO:0000259" key="12">
    <source>
        <dbReference type="PROSITE" id="PS50010"/>
    </source>
</evidence>
<evidence type="ECO:0000256" key="6">
    <source>
        <dbReference type="ARBA" id="ARBA00022771"/>
    </source>
</evidence>
<reference evidence="14 15" key="1">
    <citation type="submission" date="2023-03" db="EMBL/GenBank/DDBJ databases">
        <title>Genome insight into feeding habits of ladybird beetles.</title>
        <authorList>
            <person name="Li H.-S."/>
            <person name="Huang Y.-H."/>
            <person name="Pang H."/>
        </authorList>
    </citation>
    <scope>NUCLEOTIDE SEQUENCE [LARGE SCALE GENOMIC DNA]</scope>
    <source>
        <strain evidence="14">SYSU_2023b</strain>
        <tissue evidence="14">Whole body</tissue>
    </source>
</reference>
<evidence type="ECO:0000256" key="9">
    <source>
        <dbReference type="SAM" id="Coils"/>
    </source>
</evidence>
<feature type="domain" description="Phorbol-ester/DAG-type" evidence="13">
    <location>
        <begin position="388"/>
        <end position="436"/>
    </location>
</feature>
<feature type="region of interest" description="Disordered" evidence="10">
    <location>
        <begin position="1225"/>
        <end position="1252"/>
    </location>
</feature>
<evidence type="ECO:0000256" key="4">
    <source>
        <dbReference type="ARBA" id="ARBA00022658"/>
    </source>
</evidence>
<keyword evidence="8 9" id="KW-0175">Coiled coil</keyword>
<dbReference type="InterPro" id="IPR002219">
    <property type="entry name" value="PKC_DAG/PE"/>
</dbReference>
<evidence type="ECO:0000313" key="14">
    <source>
        <dbReference type="EMBL" id="KAK9880466.1"/>
    </source>
</evidence>
<keyword evidence="3" id="KW-0597">Phosphoprotein</keyword>
<dbReference type="InterPro" id="IPR011993">
    <property type="entry name" value="PH-like_dom_sf"/>
</dbReference>
<feature type="coiled-coil region" evidence="9">
    <location>
        <begin position="1107"/>
        <end position="1194"/>
    </location>
</feature>
<evidence type="ECO:0000259" key="13">
    <source>
        <dbReference type="PROSITE" id="PS50081"/>
    </source>
</evidence>
<feature type="compositionally biased region" description="Polar residues" evidence="10">
    <location>
        <begin position="1374"/>
        <end position="1397"/>
    </location>
</feature>
<evidence type="ECO:0000256" key="1">
    <source>
        <dbReference type="ARBA" id="ARBA00004496"/>
    </source>
</evidence>
<feature type="compositionally biased region" description="Polar residues" evidence="10">
    <location>
        <begin position="474"/>
        <end position="483"/>
    </location>
</feature>
<comment type="caution">
    <text evidence="14">The sequence shown here is derived from an EMBL/GenBank/DDBJ whole genome shotgun (WGS) entry which is preliminary data.</text>
</comment>